<keyword evidence="3" id="KW-1185">Reference proteome</keyword>
<organism evidence="2 3">
    <name type="scientific">Streptomyces beihaiensis</name>
    <dbReference type="NCBI Taxonomy" id="2984495"/>
    <lineage>
        <taxon>Bacteria</taxon>
        <taxon>Bacillati</taxon>
        <taxon>Actinomycetota</taxon>
        <taxon>Actinomycetes</taxon>
        <taxon>Kitasatosporales</taxon>
        <taxon>Streptomycetaceae</taxon>
        <taxon>Streptomyces</taxon>
    </lineage>
</organism>
<gene>
    <name evidence="2" type="ORF">OFY01_13915</name>
</gene>
<evidence type="ECO:0000313" key="2">
    <source>
        <dbReference type="EMBL" id="MCX3060837.1"/>
    </source>
</evidence>
<protein>
    <submittedName>
        <fullName evidence="2">Dihydrodipicolinate synthase family protein</fullName>
    </submittedName>
</protein>
<evidence type="ECO:0000313" key="3">
    <source>
        <dbReference type="Proteomes" id="UP001163064"/>
    </source>
</evidence>
<dbReference type="InterPro" id="IPR013785">
    <property type="entry name" value="Aldolase_TIM"/>
</dbReference>
<feature type="non-terminal residue" evidence="2">
    <location>
        <position position="62"/>
    </location>
</feature>
<sequence>MNAPAAPDARFTGLFVPLVTPFTDDLRVAPDALARLAGEALAAGARGLVALGTTAERSEERR</sequence>
<reference evidence="2" key="1">
    <citation type="submission" date="2022-10" db="EMBL/GenBank/DDBJ databases">
        <title>Streptomyces beihaiensis sp. nov., a chitin degrading actinobacterium, isolated from shrimp pond soil.</title>
        <authorList>
            <person name="Xie J."/>
            <person name="Shen N."/>
        </authorList>
    </citation>
    <scope>NUCLEOTIDE SEQUENCE</scope>
    <source>
        <strain evidence="2">GXMU-J5</strain>
    </source>
</reference>
<evidence type="ECO:0000256" key="1">
    <source>
        <dbReference type="ARBA" id="ARBA00023239"/>
    </source>
</evidence>
<accession>A0ABT3TWS6</accession>
<comment type="caution">
    <text evidence="2">The sequence shown here is derived from an EMBL/GenBank/DDBJ whole genome shotgun (WGS) entry which is preliminary data.</text>
</comment>
<dbReference type="Proteomes" id="UP001163064">
    <property type="component" value="Unassembled WGS sequence"/>
</dbReference>
<name>A0ABT3TWS6_9ACTN</name>
<dbReference type="SUPFAM" id="SSF51569">
    <property type="entry name" value="Aldolase"/>
    <property type="match status" value="1"/>
</dbReference>
<dbReference type="Pfam" id="PF00701">
    <property type="entry name" value="DHDPS"/>
    <property type="match status" value="1"/>
</dbReference>
<keyword evidence="1" id="KW-0456">Lyase</keyword>
<dbReference type="RefSeq" id="WP_266599739.1">
    <property type="nucleotide sequence ID" value="NZ_JAPHNL010000128.1"/>
</dbReference>
<dbReference type="Gene3D" id="3.20.20.70">
    <property type="entry name" value="Aldolase class I"/>
    <property type="match status" value="1"/>
</dbReference>
<dbReference type="EMBL" id="JAPHNL010000128">
    <property type="protein sequence ID" value="MCX3060837.1"/>
    <property type="molecule type" value="Genomic_DNA"/>
</dbReference>
<proteinExistence type="predicted"/>
<dbReference type="InterPro" id="IPR002220">
    <property type="entry name" value="DapA-like"/>
</dbReference>